<dbReference type="VEuPathDB" id="FungiDB:MAPG_07301"/>
<reference evidence="2" key="4">
    <citation type="journal article" date="2015" name="G3 (Bethesda)">
        <title>Genome sequences of three phytopathogenic species of the Magnaporthaceae family of fungi.</title>
        <authorList>
            <person name="Okagaki L.H."/>
            <person name="Nunes C.C."/>
            <person name="Sailsbery J."/>
            <person name="Clay B."/>
            <person name="Brown D."/>
            <person name="John T."/>
            <person name="Oh Y."/>
            <person name="Young N."/>
            <person name="Fitzgerald M."/>
            <person name="Haas B.J."/>
            <person name="Zeng Q."/>
            <person name="Young S."/>
            <person name="Adiconis X."/>
            <person name="Fan L."/>
            <person name="Levin J.Z."/>
            <person name="Mitchell T.K."/>
            <person name="Okubara P.A."/>
            <person name="Farman M.L."/>
            <person name="Kohn L.M."/>
            <person name="Birren B."/>
            <person name="Ma L.-J."/>
            <person name="Dean R.A."/>
        </authorList>
    </citation>
    <scope>NUCLEOTIDE SEQUENCE</scope>
    <source>
        <strain evidence="2">ATCC 64411 / 73-15</strain>
    </source>
</reference>
<dbReference type="Proteomes" id="UP000011715">
    <property type="component" value="Unassembled WGS sequence"/>
</dbReference>
<dbReference type="EMBL" id="GL876971">
    <property type="protein sequence ID" value="KLU88314.1"/>
    <property type="molecule type" value="Genomic_DNA"/>
</dbReference>
<name>A0A0C4E4A9_MAGP6</name>
<sequence length="185" mass="19295">MSATLGLGASWGGKEGNASRRAGVALAWGVVRRFERLATCPRLVVKNTLPIPQVPASARSSAQSAHRFVSESGLGVSDIHCEPGGKREQGGFLPRKPPDNSFWVFPVGFPSLPALSPLFPSSPVPSFSGRGLLSSPVLLRSATSFAAPRKPVLSLCAYKPAGWYAAAPTHTAVVHGEAGLGPSRT</sequence>
<reference evidence="3" key="2">
    <citation type="submission" date="2010-05" db="EMBL/GenBank/DDBJ databases">
        <title>The genome sequence of Magnaporthe poae strain ATCC 64411.</title>
        <authorList>
            <person name="Ma L.-J."/>
            <person name="Dead R."/>
            <person name="Young S."/>
            <person name="Zeng Q."/>
            <person name="Koehrsen M."/>
            <person name="Alvarado L."/>
            <person name="Berlin A."/>
            <person name="Chapman S.B."/>
            <person name="Chen Z."/>
            <person name="Freedman E."/>
            <person name="Gellesch M."/>
            <person name="Goldberg J."/>
            <person name="Griggs A."/>
            <person name="Gujja S."/>
            <person name="Heilman E.R."/>
            <person name="Heiman D."/>
            <person name="Hepburn T."/>
            <person name="Howarth C."/>
            <person name="Jen D."/>
            <person name="Larson L."/>
            <person name="Mehta T."/>
            <person name="Neiman D."/>
            <person name="Pearson M."/>
            <person name="Roberts A."/>
            <person name="Saif S."/>
            <person name="Shea T."/>
            <person name="Shenoy N."/>
            <person name="Sisk P."/>
            <person name="Stolte C."/>
            <person name="Sykes S."/>
            <person name="Walk T."/>
            <person name="White J."/>
            <person name="Yandava C."/>
            <person name="Haas B."/>
            <person name="Nusbaum C."/>
            <person name="Birren B."/>
        </authorList>
    </citation>
    <scope>NUCLEOTIDE SEQUENCE [LARGE SCALE GENOMIC DNA]</scope>
    <source>
        <strain evidence="3">ATCC 64411 / 73-15</strain>
    </source>
</reference>
<evidence type="ECO:0000313" key="1">
    <source>
        <dbReference type="EMBL" id="KLU88314.1"/>
    </source>
</evidence>
<protein>
    <submittedName>
        <fullName evidence="1 2">Uncharacterized protein</fullName>
    </submittedName>
</protein>
<keyword evidence="3" id="KW-1185">Reference proteome</keyword>
<reference evidence="2" key="5">
    <citation type="submission" date="2015-06" db="UniProtKB">
        <authorList>
            <consortium name="EnsemblFungi"/>
        </authorList>
    </citation>
    <scope>IDENTIFICATION</scope>
    <source>
        <strain evidence="2">ATCC 64411</strain>
    </source>
</reference>
<dbReference type="EnsemblFungi" id="MAPG_07301T0">
    <property type="protein sequence ID" value="MAPG_07301T0"/>
    <property type="gene ID" value="MAPG_07301"/>
</dbReference>
<proteinExistence type="predicted"/>
<dbReference type="AlphaFoldDB" id="A0A0C4E4A9"/>
<reference evidence="1" key="3">
    <citation type="submission" date="2011-03" db="EMBL/GenBank/DDBJ databases">
        <title>Annotation of Magnaporthe poae ATCC 64411.</title>
        <authorList>
            <person name="Ma L.-J."/>
            <person name="Dead R."/>
            <person name="Young S.K."/>
            <person name="Zeng Q."/>
            <person name="Gargeya S."/>
            <person name="Fitzgerald M."/>
            <person name="Haas B."/>
            <person name="Abouelleil A."/>
            <person name="Alvarado L."/>
            <person name="Arachchi H.M."/>
            <person name="Berlin A."/>
            <person name="Brown A."/>
            <person name="Chapman S.B."/>
            <person name="Chen Z."/>
            <person name="Dunbar C."/>
            <person name="Freedman E."/>
            <person name="Gearin G."/>
            <person name="Gellesch M."/>
            <person name="Goldberg J."/>
            <person name="Griggs A."/>
            <person name="Gujja S."/>
            <person name="Heiman D."/>
            <person name="Howarth C."/>
            <person name="Larson L."/>
            <person name="Lui A."/>
            <person name="MacDonald P.J.P."/>
            <person name="Mehta T."/>
            <person name="Montmayeur A."/>
            <person name="Murphy C."/>
            <person name="Neiman D."/>
            <person name="Pearson M."/>
            <person name="Priest M."/>
            <person name="Roberts A."/>
            <person name="Saif S."/>
            <person name="Shea T."/>
            <person name="Shenoy N."/>
            <person name="Sisk P."/>
            <person name="Stolte C."/>
            <person name="Sykes S."/>
            <person name="Yandava C."/>
            <person name="Wortman J."/>
            <person name="Nusbaum C."/>
            <person name="Birren B."/>
        </authorList>
    </citation>
    <scope>NUCLEOTIDE SEQUENCE</scope>
    <source>
        <strain evidence="1">ATCC 64411</strain>
    </source>
</reference>
<dbReference type="EMBL" id="ADBL01001766">
    <property type="status" value="NOT_ANNOTATED_CDS"/>
    <property type="molecule type" value="Genomic_DNA"/>
</dbReference>
<gene>
    <name evidence="1" type="ORF">MAPG_07301</name>
</gene>
<reference evidence="1" key="1">
    <citation type="submission" date="2010-05" db="EMBL/GenBank/DDBJ databases">
        <title>The Genome Sequence of Magnaporthe poae strain ATCC 64411.</title>
        <authorList>
            <consortium name="The Broad Institute Genome Sequencing Platform"/>
            <consortium name="Broad Institute Genome Sequencing Center for Infectious Disease"/>
            <person name="Ma L.-J."/>
            <person name="Dead R."/>
            <person name="Young S."/>
            <person name="Zeng Q."/>
            <person name="Koehrsen M."/>
            <person name="Alvarado L."/>
            <person name="Berlin A."/>
            <person name="Chapman S.B."/>
            <person name="Chen Z."/>
            <person name="Freedman E."/>
            <person name="Gellesch M."/>
            <person name="Goldberg J."/>
            <person name="Griggs A."/>
            <person name="Gujja S."/>
            <person name="Heilman E.R."/>
            <person name="Heiman D."/>
            <person name="Hepburn T."/>
            <person name="Howarth C."/>
            <person name="Jen D."/>
            <person name="Larson L."/>
            <person name="Mehta T."/>
            <person name="Neiman D."/>
            <person name="Pearson M."/>
            <person name="Roberts A."/>
            <person name="Saif S."/>
            <person name="Shea T."/>
            <person name="Shenoy N."/>
            <person name="Sisk P."/>
            <person name="Stolte C."/>
            <person name="Sykes S."/>
            <person name="Walk T."/>
            <person name="White J."/>
            <person name="Yandava C."/>
            <person name="Haas B."/>
            <person name="Nusbaum C."/>
            <person name="Birren B."/>
        </authorList>
    </citation>
    <scope>NUCLEOTIDE SEQUENCE</scope>
    <source>
        <strain evidence="1">ATCC 64411</strain>
    </source>
</reference>
<accession>A0A0C4E4A9</accession>
<organism evidence="2 3">
    <name type="scientific">Magnaporthiopsis poae (strain ATCC 64411 / 73-15)</name>
    <name type="common">Kentucky bluegrass fungus</name>
    <name type="synonym">Magnaporthe poae</name>
    <dbReference type="NCBI Taxonomy" id="644358"/>
    <lineage>
        <taxon>Eukaryota</taxon>
        <taxon>Fungi</taxon>
        <taxon>Dikarya</taxon>
        <taxon>Ascomycota</taxon>
        <taxon>Pezizomycotina</taxon>
        <taxon>Sordariomycetes</taxon>
        <taxon>Sordariomycetidae</taxon>
        <taxon>Magnaporthales</taxon>
        <taxon>Magnaporthaceae</taxon>
        <taxon>Magnaporthiopsis</taxon>
    </lineage>
</organism>
<evidence type="ECO:0000313" key="2">
    <source>
        <dbReference type="EnsemblFungi" id="MAPG_07301T0"/>
    </source>
</evidence>
<evidence type="ECO:0000313" key="3">
    <source>
        <dbReference type="Proteomes" id="UP000011715"/>
    </source>
</evidence>